<reference evidence="1" key="1">
    <citation type="journal article" date="2015" name="Nature">
        <title>Complex archaea that bridge the gap between prokaryotes and eukaryotes.</title>
        <authorList>
            <person name="Spang A."/>
            <person name="Saw J.H."/>
            <person name="Jorgensen S.L."/>
            <person name="Zaremba-Niedzwiedzka K."/>
            <person name="Martijn J."/>
            <person name="Lind A.E."/>
            <person name="van Eijk R."/>
            <person name="Schleper C."/>
            <person name="Guy L."/>
            <person name="Ettema T.J."/>
        </authorList>
    </citation>
    <scope>NUCLEOTIDE SEQUENCE</scope>
</reference>
<evidence type="ECO:0000313" key="1">
    <source>
        <dbReference type="EMBL" id="KKL89737.1"/>
    </source>
</evidence>
<organism evidence="1">
    <name type="scientific">marine sediment metagenome</name>
    <dbReference type="NCBI Taxonomy" id="412755"/>
    <lineage>
        <taxon>unclassified sequences</taxon>
        <taxon>metagenomes</taxon>
        <taxon>ecological metagenomes</taxon>
    </lineage>
</organism>
<name>A0A0F9IRG2_9ZZZZ</name>
<proteinExistence type="predicted"/>
<comment type="caution">
    <text evidence="1">The sequence shown here is derived from an EMBL/GenBank/DDBJ whole genome shotgun (WGS) entry which is preliminary data.</text>
</comment>
<protein>
    <submittedName>
        <fullName evidence="1">Uncharacterized protein</fullName>
    </submittedName>
</protein>
<sequence length="59" mass="6968">MILLNIFFKIETFKSLSLFERYNLIKREINLKNGIGRNPYLDSITQKGLDVLKIKLIIK</sequence>
<dbReference type="AlphaFoldDB" id="A0A0F9IRG2"/>
<dbReference type="EMBL" id="LAZR01020203">
    <property type="protein sequence ID" value="KKL89737.1"/>
    <property type="molecule type" value="Genomic_DNA"/>
</dbReference>
<gene>
    <name evidence="1" type="ORF">LCGC14_1911700</name>
</gene>
<accession>A0A0F9IRG2</accession>